<comment type="caution">
    <text evidence="1">The sequence shown here is derived from an EMBL/GenBank/DDBJ whole genome shotgun (WGS) entry which is preliminary data.</text>
</comment>
<protein>
    <submittedName>
        <fullName evidence="1">Uncharacterized protein</fullName>
    </submittedName>
</protein>
<proteinExistence type="predicted"/>
<sequence length="163" mass="17958">MLLQEFDRRIGVLHRKTAVRLVDYQVRLRLFEHRQKPPHTVGGDDVKPLLFERFDHRRQVAAAVAGEQADGGAAGFVVAALLVPLHIFPEGLELRIFIGVEEGGTEHLFGSLRFFGAEPLAVDRVTDIVEHPFEVFFAAVAEIVGDFLFLGVGQGVQRGFGAG</sequence>
<accession>A0A645IG76</accession>
<dbReference type="EMBL" id="VSSQ01114312">
    <property type="protein sequence ID" value="MPN50285.1"/>
    <property type="molecule type" value="Genomic_DNA"/>
</dbReference>
<reference evidence="1" key="1">
    <citation type="submission" date="2019-08" db="EMBL/GenBank/DDBJ databases">
        <authorList>
            <person name="Kucharzyk K."/>
            <person name="Murdoch R.W."/>
            <person name="Higgins S."/>
            <person name="Loffler F."/>
        </authorList>
    </citation>
    <scope>NUCLEOTIDE SEQUENCE</scope>
</reference>
<dbReference type="AlphaFoldDB" id="A0A645IG76"/>
<gene>
    <name evidence="1" type="ORF">SDC9_197911</name>
</gene>
<organism evidence="1">
    <name type="scientific">bioreactor metagenome</name>
    <dbReference type="NCBI Taxonomy" id="1076179"/>
    <lineage>
        <taxon>unclassified sequences</taxon>
        <taxon>metagenomes</taxon>
        <taxon>ecological metagenomes</taxon>
    </lineage>
</organism>
<name>A0A645IG76_9ZZZZ</name>
<evidence type="ECO:0000313" key="1">
    <source>
        <dbReference type="EMBL" id="MPN50285.1"/>
    </source>
</evidence>